<evidence type="ECO:0000256" key="6">
    <source>
        <dbReference type="SAM" id="MobiDB-lite"/>
    </source>
</evidence>
<dbReference type="PANTHER" id="PTHR11945:SF387">
    <property type="entry name" value="AGAMOUS-LIKE MADS-BOX PROTEIN AGL80"/>
    <property type="match status" value="1"/>
</dbReference>
<keyword evidence="2" id="KW-0805">Transcription regulation</keyword>
<dbReference type="Proteomes" id="UP000623129">
    <property type="component" value="Unassembled WGS sequence"/>
</dbReference>
<evidence type="ECO:0000256" key="4">
    <source>
        <dbReference type="ARBA" id="ARBA00023163"/>
    </source>
</evidence>
<dbReference type="PANTHER" id="PTHR11945">
    <property type="entry name" value="MADS BOX PROTEIN"/>
    <property type="match status" value="1"/>
</dbReference>
<dbReference type="PROSITE" id="PS50066">
    <property type="entry name" value="MADS_BOX_2"/>
    <property type="match status" value="1"/>
</dbReference>
<name>A0A833QYT6_9POAL</name>
<dbReference type="GO" id="GO:0005634">
    <property type="term" value="C:nucleus"/>
    <property type="evidence" value="ECO:0007669"/>
    <property type="project" value="UniProtKB-SubCell"/>
</dbReference>
<dbReference type="AlphaFoldDB" id="A0A833QYT6"/>
<comment type="subcellular location">
    <subcellularLocation>
        <location evidence="1">Nucleus</location>
    </subcellularLocation>
</comment>
<protein>
    <submittedName>
        <fullName evidence="8">Agamous-like MADS-box protein AGL80</fullName>
    </submittedName>
</protein>
<keyword evidence="3" id="KW-0238">DNA-binding</keyword>
<keyword evidence="5" id="KW-0539">Nucleus</keyword>
<feature type="region of interest" description="Disordered" evidence="6">
    <location>
        <begin position="195"/>
        <end position="216"/>
    </location>
</feature>
<dbReference type="GO" id="GO:0000978">
    <property type="term" value="F:RNA polymerase II cis-regulatory region sequence-specific DNA binding"/>
    <property type="evidence" value="ECO:0007669"/>
    <property type="project" value="TreeGrafter"/>
</dbReference>
<dbReference type="GO" id="GO:0000981">
    <property type="term" value="F:DNA-binding transcription factor activity, RNA polymerase II-specific"/>
    <property type="evidence" value="ECO:0007669"/>
    <property type="project" value="InterPro"/>
</dbReference>
<dbReference type="InterPro" id="IPR036879">
    <property type="entry name" value="TF_MADSbox_sf"/>
</dbReference>
<dbReference type="SMART" id="SM00432">
    <property type="entry name" value="MADS"/>
    <property type="match status" value="1"/>
</dbReference>
<evidence type="ECO:0000259" key="7">
    <source>
        <dbReference type="PROSITE" id="PS50066"/>
    </source>
</evidence>
<dbReference type="Gene3D" id="3.40.1810.10">
    <property type="entry name" value="Transcription factor, MADS-box"/>
    <property type="match status" value="1"/>
</dbReference>
<evidence type="ECO:0000313" key="9">
    <source>
        <dbReference type="Proteomes" id="UP000623129"/>
    </source>
</evidence>
<dbReference type="CDD" id="cd00266">
    <property type="entry name" value="MADS_SRF_like"/>
    <property type="match status" value="1"/>
</dbReference>
<dbReference type="OrthoDB" id="678337at2759"/>
<dbReference type="GO" id="GO:0045944">
    <property type="term" value="P:positive regulation of transcription by RNA polymerase II"/>
    <property type="evidence" value="ECO:0007669"/>
    <property type="project" value="InterPro"/>
</dbReference>
<dbReference type="PRINTS" id="PR00404">
    <property type="entry name" value="MADSDOMAIN"/>
</dbReference>
<accession>A0A833QYT6</accession>
<gene>
    <name evidence="8" type="ORF">FCM35_KLT03530</name>
</gene>
<dbReference type="InterPro" id="IPR033897">
    <property type="entry name" value="SRF-like_MADS-box"/>
</dbReference>
<feature type="compositionally biased region" description="Acidic residues" evidence="6">
    <location>
        <begin position="206"/>
        <end position="216"/>
    </location>
</feature>
<sequence>MARNKVKLQYISNDALRRATLKKRRRGLLKKVQELGVLCGVDVCGIIYSPEEAAPQVWPQPQDSRRILRTFNSLPQLERTRKMTNHLAFMQERVGKLRDKVVTRQSDYAKLEIRVVLNEGFLGSDFFEVSVYDLWAAGYALDDLISKVYGRICTVGPVAAPAAVAPAAPTAPAIGEAGPSTQVLRRGDNGEFFVKEMGESGSSSDGTEDDCTCFDE</sequence>
<organism evidence="8 9">
    <name type="scientific">Carex littledalei</name>
    <dbReference type="NCBI Taxonomy" id="544730"/>
    <lineage>
        <taxon>Eukaryota</taxon>
        <taxon>Viridiplantae</taxon>
        <taxon>Streptophyta</taxon>
        <taxon>Embryophyta</taxon>
        <taxon>Tracheophyta</taxon>
        <taxon>Spermatophyta</taxon>
        <taxon>Magnoliopsida</taxon>
        <taxon>Liliopsida</taxon>
        <taxon>Poales</taxon>
        <taxon>Cyperaceae</taxon>
        <taxon>Cyperoideae</taxon>
        <taxon>Cariceae</taxon>
        <taxon>Carex</taxon>
        <taxon>Carex subgen. Euthyceras</taxon>
    </lineage>
</organism>
<keyword evidence="9" id="KW-1185">Reference proteome</keyword>
<feature type="domain" description="MADS-box" evidence="7">
    <location>
        <begin position="1"/>
        <end position="49"/>
    </location>
</feature>
<evidence type="ECO:0000256" key="5">
    <source>
        <dbReference type="ARBA" id="ARBA00023242"/>
    </source>
</evidence>
<evidence type="ECO:0000256" key="3">
    <source>
        <dbReference type="ARBA" id="ARBA00023125"/>
    </source>
</evidence>
<dbReference type="SUPFAM" id="SSF55455">
    <property type="entry name" value="SRF-like"/>
    <property type="match status" value="1"/>
</dbReference>
<proteinExistence type="predicted"/>
<dbReference type="InterPro" id="IPR002100">
    <property type="entry name" value="TF_MADSbox"/>
</dbReference>
<dbReference type="Pfam" id="PF00319">
    <property type="entry name" value="SRF-TF"/>
    <property type="match status" value="1"/>
</dbReference>
<reference evidence="8" key="1">
    <citation type="submission" date="2020-01" db="EMBL/GenBank/DDBJ databases">
        <title>Genome sequence of Kobresia littledalei, the first chromosome-level genome in the family Cyperaceae.</title>
        <authorList>
            <person name="Qu G."/>
        </authorList>
    </citation>
    <scope>NUCLEOTIDE SEQUENCE</scope>
    <source>
        <strain evidence="8">C.B.Clarke</strain>
        <tissue evidence="8">Leaf</tissue>
    </source>
</reference>
<evidence type="ECO:0000256" key="2">
    <source>
        <dbReference type="ARBA" id="ARBA00023015"/>
    </source>
</evidence>
<evidence type="ECO:0000313" key="8">
    <source>
        <dbReference type="EMBL" id="KAF3332124.1"/>
    </source>
</evidence>
<dbReference type="GO" id="GO:0046983">
    <property type="term" value="F:protein dimerization activity"/>
    <property type="evidence" value="ECO:0007669"/>
    <property type="project" value="InterPro"/>
</dbReference>
<keyword evidence="4" id="KW-0804">Transcription</keyword>
<dbReference type="EMBL" id="SWLB01000012">
    <property type="protein sequence ID" value="KAF3332124.1"/>
    <property type="molecule type" value="Genomic_DNA"/>
</dbReference>
<evidence type="ECO:0000256" key="1">
    <source>
        <dbReference type="ARBA" id="ARBA00004123"/>
    </source>
</evidence>
<comment type="caution">
    <text evidence="8">The sequence shown here is derived from an EMBL/GenBank/DDBJ whole genome shotgun (WGS) entry which is preliminary data.</text>
</comment>